<keyword evidence="2" id="KW-1185">Reference proteome</keyword>
<accession>A0A1I7VS77</accession>
<organism evidence="2 3">
    <name type="scientific">Loa loa</name>
    <name type="common">Eye worm</name>
    <name type="synonym">Filaria loa</name>
    <dbReference type="NCBI Taxonomy" id="7209"/>
    <lineage>
        <taxon>Eukaryota</taxon>
        <taxon>Metazoa</taxon>
        <taxon>Ecdysozoa</taxon>
        <taxon>Nematoda</taxon>
        <taxon>Chromadorea</taxon>
        <taxon>Rhabditida</taxon>
        <taxon>Spirurina</taxon>
        <taxon>Spiruromorpha</taxon>
        <taxon>Filarioidea</taxon>
        <taxon>Onchocercidae</taxon>
        <taxon>Loa</taxon>
    </lineage>
</organism>
<evidence type="ECO:0000256" key="1">
    <source>
        <dbReference type="SAM" id="MobiDB-lite"/>
    </source>
</evidence>
<name>A0A1I7VS77_LOALO</name>
<feature type="region of interest" description="Disordered" evidence="1">
    <location>
        <begin position="231"/>
        <end position="252"/>
    </location>
</feature>
<dbReference type="Proteomes" id="UP000095285">
    <property type="component" value="Unassembled WGS sequence"/>
</dbReference>
<reference evidence="2" key="1">
    <citation type="submission" date="2012-04" db="EMBL/GenBank/DDBJ databases">
        <title>The Genome Sequence of Loa loa.</title>
        <authorList>
            <consortium name="The Broad Institute Genome Sequencing Platform"/>
            <consortium name="Broad Institute Genome Sequencing Center for Infectious Disease"/>
            <person name="Nutman T.B."/>
            <person name="Fink D.L."/>
            <person name="Russ C."/>
            <person name="Young S."/>
            <person name="Zeng Q."/>
            <person name="Gargeya S."/>
            <person name="Alvarado L."/>
            <person name="Berlin A."/>
            <person name="Chapman S.B."/>
            <person name="Chen Z."/>
            <person name="Freedman E."/>
            <person name="Gellesch M."/>
            <person name="Goldberg J."/>
            <person name="Griggs A."/>
            <person name="Gujja S."/>
            <person name="Heilman E.R."/>
            <person name="Heiman D."/>
            <person name="Howarth C."/>
            <person name="Mehta T."/>
            <person name="Neiman D."/>
            <person name="Pearson M."/>
            <person name="Roberts A."/>
            <person name="Saif S."/>
            <person name="Shea T."/>
            <person name="Shenoy N."/>
            <person name="Sisk P."/>
            <person name="Stolte C."/>
            <person name="Sykes S."/>
            <person name="White J."/>
            <person name="Yandava C."/>
            <person name="Haas B."/>
            <person name="Henn M.R."/>
            <person name="Nusbaum C."/>
            <person name="Birren B."/>
        </authorList>
    </citation>
    <scope>NUCLEOTIDE SEQUENCE [LARGE SCALE GENOMIC DNA]</scope>
</reference>
<reference evidence="3" key="2">
    <citation type="submission" date="2016-11" db="UniProtKB">
        <authorList>
            <consortium name="WormBaseParasite"/>
        </authorList>
    </citation>
    <scope>IDENTIFICATION</scope>
</reference>
<dbReference type="WBParaSite" id="EN70_5703">
    <property type="protein sequence ID" value="EN70_5703"/>
    <property type="gene ID" value="EN70_5703"/>
</dbReference>
<evidence type="ECO:0000313" key="3">
    <source>
        <dbReference type="WBParaSite" id="EN70_5703"/>
    </source>
</evidence>
<protein>
    <submittedName>
        <fullName evidence="3">DUF3421 domain-containing protein</fullName>
    </submittedName>
</protein>
<dbReference type="AlphaFoldDB" id="A0A1I7VS77"/>
<evidence type="ECO:0000313" key="2">
    <source>
        <dbReference type="Proteomes" id="UP000095285"/>
    </source>
</evidence>
<sequence length="471" mass="51157">MYVCVGVCPWCVRARVCVPLCIILVGLLAQSGVCIGYVKFVPGIQSHKEKAIGSGRNSQLRTAIMMTPKGHMVTNGTDGKIELSDELKVTIAAEVRAQIVPVVKEIVREVVTEIRSVMTEVMAPIYDELNRLRSSTATTNGGNTNALQLHAASAAANSITAPATVVAYPSDSAILAEVYAATSNVAVTMGGTACADAATAAAVAAQNAQLQQFLKENARTAYDPNKGKMYMEDSVGAKSPEDFVEQPSEPRARESTSDCAAYNYVYYNTASAVPIMSMLEPGSNICVCQKVPSIFLGKEGGKISFLVDTRTVPLKDLTADNLGSWTCRFTAHMKSRKYMVKKGKVIGHVKQYGQVYSVPHDYDYILHRQYYCHGNTIGPATIRKNIWYLSNKLHGGEVIGCAIISYEIGDNATVKISKLRQRALLNNSSENLRLLKAEISVTPEEMDVTNVAMNPNAELQRFVSNIQVPQQ</sequence>
<proteinExistence type="predicted"/>